<dbReference type="GO" id="GO:0005524">
    <property type="term" value="F:ATP binding"/>
    <property type="evidence" value="ECO:0007669"/>
    <property type="project" value="UniProtKB-KW"/>
</dbReference>
<dbReference type="Gene3D" id="3.30.1360.40">
    <property type="match status" value="1"/>
</dbReference>
<dbReference type="Pfam" id="PF02682">
    <property type="entry name" value="CT_C_D"/>
    <property type="match status" value="1"/>
</dbReference>
<dbReference type="Proteomes" id="UP000003806">
    <property type="component" value="Chromosome"/>
</dbReference>
<protein>
    <submittedName>
        <fullName evidence="5">TIGR00370 family protein</fullName>
    </submittedName>
</protein>
<dbReference type="InterPro" id="IPR029000">
    <property type="entry name" value="Cyclophilin-like_dom_sf"/>
</dbReference>
<evidence type="ECO:0000256" key="2">
    <source>
        <dbReference type="ARBA" id="ARBA00022801"/>
    </source>
</evidence>
<dbReference type="SMART" id="SM00796">
    <property type="entry name" value="AHS1"/>
    <property type="match status" value="1"/>
</dbReference>
<evidence type="ECO:0000313" key="6">
    <source>
        <dbReference type="Proteomes" id="UP000003806"/>
    </source>
</evidence>
<dbReference type="HOGENOM" id="CLU_020207_1_0_0"/>
<keyword evidence="3" id="KW-0067">ATP-binding</keyword>
<dbReference type="SUPFAM" id="SSF50891">
    <property type="entry name" value="Cyclophilin-like"/>
    <property type="match status" value="1"/>
</dbReference>
<evidence type="ECO:0000256" key="3">
    <source>
        <dbReference type="ARBA" id="ARBA00022840"/>
    </source>
</evidence>
<dbReference type="STRING" id="885272.JonanDRAFT_1500"/>
<accession>H0UJ35</accession>
<dbReference type="EMBL" id="CM001376">
    <property type="protein sequence ID" value="EHM13862.1"/>
    <property type="molecule type" value="Genomic_DNA"/>
</dbReference>
<keyword evidence="6" id="KW-1185">Reference proteome</keyword>
<gene>
    <name evidence="5" type="ORF">JonanDRAFT_1500</name>
</gene>
<dbReference type="Gene3D" id="2.40.100.10">
    <property type="entry name" value="Cyclophilin-like"/>
    <property type="match status" value="1"/>
</dbReference>
<dbReference type="AlphaFoldDB" id="H0UJ35"/>
<name>H0UJ35_9BACT</name>
<dbReference type="PANTHER" id="PTHR34698">
    <property type="entry name" value="5-OXOPROLINASE SUBUNIT B"/>
    <property type="match status" value="1"/>
</dbReference>
<dbReference type="GO" id="GO:0016787">
    <property type="term" value="F:hydrolase activity"/>
    <property type="evidence" value="ECO:0007669"/>
    <property type="project" value="UniProtKB-KW"/>
</dbReference>
<evidence type="ECO:0000259" key="4">
    <source>
        <dbReference type="SMART" id="SM00796"/>
    </source>
</evidence>
<evidence type="ECO:0000313" key="5">
    <source>
        <dbReference type="EMBL" id="EHM13862.1"/>
    </source>
</evidence>
<dbReference type="SUPFAM" id="SSF160467">
    <property type="entry name" value="PH0987 N-terminal domain-like"/>
    <property type="match status" value="1"/>
</dbReference>
<keyword evidence="2" id="KW-0378">Hydrolase</keyword>
<dbReference type="NCBIfam" id="TIGR00370">
    <property type="entry name" value="5-oxoprolinase subunit PxpB"/>
    <property type="match status" value="1"/>
</dbReference>
<organism evidence="5 6">
    <name type="scientific">Jonquetella anthropi DSM 22815</name>
    <dbReference type="NCBI Taxonomy" id="885272"/>
    <lineage>
        <taxon>Bacteria</taxon>
        <taxon>Thermotogati</taxon>
        <taxon>Synergistota</taxon>
        <taxon>Synergistia</taxon>
        <taxon>Synergistales</taxon>
        <taxon>Dethiosulfovibrionaceae</taxon>
        <taxon>Jonquetella</taxon>
    </lineage>
</organism>
<evidence type="ECO:0000256" key="1">
    <source>
        <dbReference type="ARBA" id="ARBA00022741"/>
    </source>
</evidence>
<dbReference type="InterPro" id="IPR010016">
    <property type="entry name" value="PxpB"/>
</dbReference>
<keyword evidence="1" id="KW-0547">Nucleotide-binding</keyword>
<proteinExistence type="predicted"/>
<dbReference type="InterPro" id="IPR003833">
    <property type="entry name" value="CT_C_D"/>
</dbReference>
<sequence length="250" mass="26910">MRLWGVTRLVSVLPAGEGCLFLDFGNVIDMEVNGRVHAVKLALERRPFVGLVELVPSYRSLAVYFDPIATDVPALREALARLASETAALPAEGGTVLRLPVCYGGDYGPDMGNVTSHTGLSEADVVARHTGRDLYCYMLGFLPGFAYLGGMDESLATPRLTTPRKRIEPGSVGIAGRQTGAYSVASPGGWQIIGRTPVRLYDPDRSPAAAIQAGFWVRYYAVTAEEYGRIARQVQAGAYQLELGKRGSGE</sequence>
<reference evidence="5 6" key="1">
    <citation type="submission" date="2011-11" db="EMBL/GenBank/DDBJ databases">
        <title>The Noncontiguous Finished genome of Jonquetella anthropi DSM 22815.</title>
        <authorList>
            <consortium name="US DOE Joint Genome Institute (JGI-PGF)"/>
            <person name="Lucas S."/>
            <person name="Copeland A."/>
            <person name="Lapidus A."/>
            <person name="Glavina del Rio T."/>
            <person name="Dalin E."/>
            <person name="Tice H."/>
            <person name="Bruce D."/>
            <person name="Goodwin L."/>
            <person name="Pitluck S."/>
            <person name="Peters L."/>
            <person name="Mikhailova N."/>
            <person name="Held B."/>
            <person name="Kyrpides N."/>
            <person name="Mavromatis K."/>
            <person name="Ivanova N."/>
            <person name="Markowitz V."/>
            <person name="Cheng J.-F."/>
            <person name="Hugenholtz P."/>
            <person name="Woyke T."/>
            <person name="Wu D."/>
            <person name="Gronow S."/>
            <person name="Wellnitz S."/>
            <person name="Brambilla E."/>
            <person name="Klenk H.-P."/>
            <person name="Eisen J.A."/>
        </authorList>
    </citation>
    <scope>NUCLEOTIDE SEQUENCE [LARGE SCALE GENOMIC DNA]</scope>
    <source>
        <strain evidence="5 6">DSM 22815</strain>
    </source>
</reference>
<dbReference type="eggNOG" id="COG2049">
    <property type="taxonomic scope" value="Bacteria"/>
</dbReference>
<dbReference type="PANTHER" id="PTHR34698:SF2">
    <property type="entry name" value="5-OXOPROLINASE SUBUNIT B"/>
    <property type="match status" value="1"/>
</dbReference>
<feature type="domain" description="Carboxyltransferase" evidence="4">
    <location>
        <begin position="10"/>
        <end position="211"/>
    </location>
</feature>